<dbReference type="Proteomes" id="UP000183859">
    <property type="component" value="Chromosome"/>
</dbReference>
<feature type="transmembrane region" description="Helical" evidence="1">
    <location>
        <begin position="49"/>
        <end position="68"/>
    </location>
</feature>
<dbReference type="RefSeq" id="WP_072505581.1">
    <property type="nucleotide sequence ID" value="NZ_CP016364.1"/>
</dbReference>
<gene>
    <name evidence="2" type="ORF">PhaeoP97_02838</name>
</gene>
<dbReference type="KEGG" id="php:PhaeoP97_02838"/>
<dbReference type="STRING" id="1844006.PhaeoP97_02838"/>
<dbReference type="OrthoDB" id="5420630at2"/>
<dbReference type="InterPro" id="IPR018678">
    <property type="entry name" value="DUF2160_TM"/>
</dbReference>
<dbReference type="Pfam" id="PF09928">
    <property type="entry name" value="DUF2160"/>
    <property type="match status" value="1"/>
</dbReference>
<evidence type="ECO:0000313" key="3">
    <source>
        <dbReference type="Proteomes" id="UP000183859"/>
    </source>
</evidence>
<name>A0A1L3I865_9RHOB</name>
<organism evidence="2 3">
    <name type="scientific">Phaeobacter porticola</name>
    <dbReference type="NCBI Taxonomy" id="1844006"/>
    <lineage>
        <taxon>Bacteria</taxon>
        <taxon>Pseudomonadati</taxon>
        <taxon>Pseudomonadota</taxon>
        <taxon>Alphaproteobacteria</taxon>
        <taxon>Rhodobacterales</taxon>
        <taxon>Roseobacteraceae</taxon>
        <taxon>Phaeobacter</taxon>
    </lineage>
</organism>
<accession>A0A1L3I865</accession>
<sequence length="92" mass="10398">MLSWMAWTWPTAFVFIGIFSAIAVMIVLEIRQPGGDTRKGALGLVTTRGDRLFISLLGTSYIFLAWLGLVGMPLWWPLGLSVGWFIFTFWKV</sequence>
<evidence type="ECO:0000256" key="1">
    <source>
        <dbReference type="SAM" id="Phobius"/>
    </source>
</evidence>
<dbReference type="EMBL" id="CP016364">
    <property type="protein sequence ID" value="APG48215.1"/>
    <property type="molecule type" value="Genomic_DNA"/>
</dbReference>
<feature type="transmembrane region" description="Helical" evidence="1">
    <location>
        <begin position="6"/>
        <end position="28"/>
    </location>
</feature>
<keyword evidence="1" id="KW-0472">Membrane</keyword>
<keyword evidence="1" id="KW-1133">Transmembrane helix</keyword>
<evidence type="ECO:0000313" key="2">
    <source>
        <dbReference type="EMBL" id="APG48215.1"/>
    </source>
</evidence>
<protein>
    <submittedName>
        <fullName evidence="2">Putative small integral membrane protein</fullName>
    </submittedName>
</protein>
<dbReference type="AlphaFoldDB" id="A0A1L3I865"/>
<keyword evidence="3" id="KW-1185">Reference proteome</keyword>
<keyword evidence="1" id="KW-0812">Transmembrane</keyword>
<reference evidence="3" key="1">
    <citation type="submission" date="2016-07" db="EMBL/GenBank/DDBJ databases">
        <title>Phaeobacter portensis sp. nov., a tropodithietic acid producing bacterium isolated from a German harbor.</title>
        <authorList>
            <person name="Freese H.M."/>
            <person name="Bunk B."/>
            <person name="Breider S."/>
            <person name="Brinkhoff T."/>
        </authorList>
    </citation>
    <scope>NUCLEOTIDE SEQUENCE [LARGE SCALE GENOMIC DNA]</scope>
    <source>
        <strain evidence="3">P97</strain>
    </source>
</reference>
<proteinExistence type="predicted"/>